<dbReference type="SUPFAM" id="SSF55008">
    <property type="entry name" value="HMA, heavy metal-associated domain"/>
    <property type="match status" value="4"/>
</dbReference>
<keyword evidence="5" id="KW-0479">Metal-binding</keyword>
<feature type="transmembrane region" description="Helical" evidence="12">
    <location>
        <begin position="380"/>
        <end position="397"/>
    </location>
</feature>
<keyword evidence="15" id="KW-1185">Reference proteome</keyword>
<protein>
    <recommendedName>
        <fullName evidence="2">P-type Cu(+) transporter</fullName>
        <ecNumber evidence="2">7.2.2.8</ecNumber>
    </recommendedName>
    <alternativeName>
        <fullName evidence="11">Cu(2+)-ATPase</fullName>
    </alternativeName>
</protein>
<evidence type="ECO:0000256" key="12">
    <source>
        <dbReference type="SAM" id="Phobius"/>
    </source>
</evidence>
<comment type="subcellular location">
    <subcellularLocation>
        <location evidence="1">Membrane</location>
    </subcellularLocation>
</comment>
<proteinExistence type="predicted"/>
<dbReference type="GO" id="GO:0140581">
    <property type="term" value="F:P-type monovalent copper transporter activity"/>
    <property type="evidence" value="ECO:0007669"/>
    <property type="project" value="UniProtKB-EC"/>
</dbReference>
<gene>
    <name evidence="14" type="ORF">C7212DRAFT_297768</name>
</gene>
<dbReference type="SUPFAM" id="SSF81665">
    <property type="entry name" value="Calcium ATPase, transmembrane domain M"/>
    <property type="match status" value="1"/>
</dbReference>
<evidence type="ECO:0000256" key="5">
    <source>
        <dbReference type="ARBA" id="ARBA00022723"/>
    </source>
</evidence>
<evidence type="ECO:0000259" key="13">
    <source>
        <dbReference type="PROSITE" id="PS50846"/>
    </source>
</evidence>
<feature type="domain" description="HMA" evidence="13">
    <location>
        <begin position="116"/>
        <end position="182"/>
    </location>
</feature>
<feature type="transmembrane region" description="Helical" evidence="12">
    <location>
        <begin position="606"/>
        <end position="627"/>
    </location>
</feature>
<feature type="domain" description="HMA" evidence="13">
    <location>
        <begin position="26"/>
        <end position="92"/>
    </location>
</feature>
<dbReference type="InterPro" id="IPR059000">
    <property type="entry name" value="ATPase_P-type_domA"/>
</dbReference>
<dbReference type="FunFam" id="2.70.150.10:FF:000002">
    <property type="entry name" value="Copper-transporting ATPase 1, putative"/>
    <property type="match status" value="1"/>
</dbReference>
<dbReference type="NCBIfam" id="TIGR00003">
    <property type="entry name" value="copper ion binding protein"/>
    <property type="match status" value="1"/>
</dbReference>
<feature type="transmembrane region" description="Helical" evidence="12">
    <location>
        <begin position="918"/>
        <end position="937"/>
    </location>
</feature>
<name>A0A317SN79_9PEZI</name>
<dbReference type="GO" id="GO:0005507">
    <property type="term" value="F:copper ion binding"/>
    <property type="evidence" value="ECO:0007669"/>
    <property type="project" value="InterPro"/>
</dbReference>
<comment type="caution">
    <text evidence="14">The sequence shown here is derived from an EMBL/GenBank/DDBJ whole genome shotgun (WGS) entry which is preliminary data.</text>
</comment>
<feature type="domain" description="HMA" evidence="13">
    <location>
        <begin position="205"/>
        <end position="271"/>
    </location>
</feature>
<evidence type="ECO:0000256" key="3">
    <source>
        <dbReference type="ARBA" id="ARBA00022448"/>
    </source>
</evidence>
<dbReference type="InterPro" id="IPR036163">
    <property type="entry name" value="HMA_dom_sf"/>
</dbReference>
<dbReference type="OrthoDB" id="432719at2759"/>
<dbReference type="FunFam" id="3.30.70.100:FF:000001">
    <property type="entry name" value="ATPase copper transporting beta"/>
    <property type="match status" value="3"/>
</dbReference>
<dbReference type="PROSITE" id="PS00154">
    <property type="entry name" value="ATPASE_E1_E2"/>
    <property type="match status" value="1"/>
</dbReference>
<evidence type="ECO:0000313" key="15">
    <source>
        <dbReference type="Proteomes" id="UP000246991"/>
    </source>
</evidence>
<dbReference type="CDD" id="cd00371">
    <property type="entry name" value="HMA"/>
    <property type="match status" value="3"/>
</dbReference>
<dbReference type="Gene3D" id="3.40.50.1000">
    <property type="entry name" value="HAD superfamily/HAD-like"/>
    <property type="match status" value="1"/>
</dbReference>
<sequence>MSSSKSEDEVPLMDFGDDRGEEKKLARTTIAIDGMTCGACTSAIEGGFTNVDGLESFTISLIMERAVAIHDVAKLSTERIVEIIEDRGFDATVVSSDIKGRSPRSGRGGASTSGLVATVIAVEGMTCASCSSSIEGAFRNVDGVQSIAVDLGTDRAVATHDPAKISAEKVAEIIEDRGFDVKVVRSEPAGGYGRRSVSDSTPHLATTTIAVEGMTCGACTAAIEGGFKGVAGIGSFMVSLATERAVAVHDPNVISTEKIAEIIDGRGFEAKVISTDLQGSGDRGAKEDTIIFKIFGMNSEEDAMRLENSFRTCEGVIDAVVTLPDGKAEIEYYPSKIGVRNLVDIAELLNMDALPTDREENSAQLESLAKTREIKQWQHAFWFSLYFAVPVFYRSAFKSLKHGSATMDVLVVLGTSAAFFFSIVAMFMSIMCSPHSKPSTVFDTSTMLITFISLGRYLENRAKGQTSKALSRLMSLAPSMATIYVDPEKAGLSMESGDSAGEERTIPTELIQVNDIVIVRPGDKIPADGTVVAGESYVDESMVTGEAMPILKRKGALLIGGTVNGAGRLDFRVTRAGRDTQLSQIVKLVQEAQTSRAPIQRMADILAGYFVPSVIALGLITFVGWMILSHLCISVIVFACPCALGLSTPTAVMVGTGVGAEQGILVKGGAALETATKITQVVLDKTGTITIGRMTVAVSKQAITTAAREHLGLGPAAEPKAYKVLVGNTKFLNESGIEVPEEAVNEPKGVRLAALSDELKPDAKYAVEALRRLGVKISMVTGDQEAPAQQVAKQVGIPLSMVHSSVSPDRKQEIIKSLQASGEIVAMVGDGINDSPALATADVGIAMSSGTDVAVEAADIVIMRPQSLLDIPAALHLAKTIFGRIKLNLLWACFYNILGLPFAMGFFLPLGLHLHPMAAGAAMAASSVSVVCSSLLLKLWRRPVWMTVDGMKAEEASGLDAPGGPGMGWRSRWGRWRAGRAGDGYAPLGMEEV</sequence>
<dbReference type="STRING" id="42249.A0A317SN79"/>
<keyword evidence="4 12" id="KW-0812">Transmembrane</keyword>
<dbReference type="GO" id="GO:0030003">
    <property type="term" value="P:intracellular monoatomic cation homeostasis"/>
    <property type="evidence" value="ECO:0007669"/>
    <property type="project" value="UniProtKB-ARBA"/>
</dbReference>
<dbReference type="InterPro" id="IPR006121">
    <property type="entry name" value="HMA_dom"/>
</dbReference>
<feature type="transmembrane region" description="Helical" evidence="12">
    <location>
        <begin position="440"/>
        <end position="458"/>
    </location>
</feature>
<dbReference type="NCBIfam" id="TIGR01494">
    <property type="entry name" value="ATPase_P-type"/>
    <property type="match status" value="2"/>
</dbReference>
<dbReference type="SUPFAM" id="SSF56784">
    <property type="entry name" value="HAD-like"/>
    <property type="match status" value="1"/>
</dbReference>
<keyword evidence="8" id="KW-0067">ATP-binding</keyword>
<dbReference type="InterPro" id="IPR001757">
    <property type="entry name" value="P_typ_ATPase"/>
</dbReference>
<evidence type="ECO:0000256" key="11">
    <source>
        <dbReference type="ARBA" id="ARBA00080126"/>
    </source>
</evidence>
<dbReference type="PANTHER" id="PTHR46594">
    <property type="entry name" value="P-TYPE CATION-TRANSPORTING ATPASE"/>
    <property type="match status" value="1"/>
</dbReference>
<dbReference type="GO" id="GO:0016887">
    <property type="term" value="F:ATP hydrolysis activity"/>
    <property type="evidence" value="ECO:0007669"/>
    <property type="project" value="InterPro"/>
</dbReference>
<dbReference type="CDD" id="cd02094">
    <property type="entry name" value="P-type_ATPase_Cu-like"/>
    <property type="match status" value="1"/>
</dbReference>
<evidence type="ECO:0000256" key="8">
    <source>
        <dbReference type="ARBA" id="ARBA00022840"/>
    </source>
</evidence>
<feature type="transmembrane region" description="Helical" evidence="12">
    <location>
        <begin position="889"/>
        <end position="912"/>
    </location>
</feature>
<feature type="domain" description="HMA" evidence="13">
    <location>
        <begin position="288"/>
        <end position="354"/>
    </location>
</feature>
<accession>A0A317SN79</accession>
<dbReference type="Pfam" id="PF00702">
    <property type="entry name" value="Hydrolase"/>
    <property type="match status" value="1"/>
</dbReference>
<dbReference type="PROSITE" id="PS50846">
    <property type="entry name" value="HMA_2"/>
    <property type="match status" value="4"/>
</dbReference>
<keyword evidence="10 12" id="KW-0472">Membrane</keyword>
<dbReference type="InterPro" id="IPR008250">
    <property type="entry name" value="ATPase_P-typ_transduc_dom_A_sf"/>
</dbReference>
<keyword evidence="3" id="KW-0813">Transport</keyword>
<evidence type="ECO:0000256" key="2">
    <source>
        <dbReference type="ARBA" id="ARBA00012517"/>
    </source>
</evidence>
<dbReference type="GO" id="GO:0016020">
    <property type="term" value="C:membrane"/>
    <property type="evidence" value="ECO:0007669"/>
    <property type="project" value="UniProtKB-SubCell"/>
</dbReference>
<dbReference type="PRINTS" id="PR00119">
    <property type="entry name" value="CATATPASE"/>
</dbReference>
<dbReference type="InterPro" id="IPR023298">
    <property type="entry name" value="ATPase_P-typ_TM_dom_sf"/>
</dbReference>
<keyword evidence="7" id="KW-0547">Nucleotide-binding</keyword>
<evidence type="ECO:0000256" key="7">
    <source>
        <dbReference type="ARBA" id="ARBA00022741"/>
    </source>
</evidence>
<dbReference type="Pfam" id="PF00403">
    <property type="entry name" value="HMA"/>
    <property type="match status" value="3"/>
</dbReference>
<dbReference type="InterPro" id="IPR006122">
    <property type="entry name" value="HMA_Cu_ion-bd"/>
</dbReference>
<dbReference type="InterPro" id="IPR036412">
    <property type="entry name" value="HAD-like_sf"/>
</dbReference>
<feature type="transmembrane region" description="Helical" evidence="12">
    <location>
        <begin position="409"/>
        <end position="428"/>
    </location>
</feature>
<keyword evidence="6" id="KW-0677">Repeat</keyword>
<dbReference type="GO" id="GO:0005524">
    <property type="term" value="F:ATP binding"/>
    <property type="evidence" value="ECO:0007669"/>
    <property type="project" value="UniProtKB-KW"/>
</dbReference>
<reference evidence="14 15" key="1">
    <citation type="submission" date="2018-03" db="EMBL/GenBank/DDBJ databases">
        <title>Genomes of Pezizomycetes fungi and the evolution of truffles.</title>
        <authorList>
            <person name="Murat C."/>
            <person name="Payen T."/>
            <person name="Noel B."/>
            <person name="Kuo A."/>
            <person name="Martin F.M."/>
        </authorList>
    </citation>
    <scope>NUCLEOTIDE SEQUENCE [LARGE SCALE GENOMIC DNA]</scope>
    <source>
        <strain evidence="14">091103-1</strain>
    </source>
</reference>
<evidence type="ECO:0000256" key="4">
    <source>
        <dbReference type="ARBA" id="ARBA00022692"/>
    </source>
</evidence>
<evidence type="ECO:0000256" key="1">
    <source>
        <dbReference type="ARBA" id="ARBA00004370"/>
    </source>
</evidence>
<feature type="transmembrane region" description="Helical" evidence="12">
    <location>
        <begin position="633"/>
        <end position="654"/>
    </location>
</feature>
<dbReference type="Gene3D" id="3.30.70.100">
    <property type="match status" value="4"/>
</dbReference>
<dbReference type="AlphaFoldDB" id="A0A317SN79"/>
<evidence type="ECO:0000256" key="10">
    <source>
        <dbReference type="ARBA" id="ARBA00023136"/>
    </source>
</evidence>
<dbReference type="InterPro" id="IPR023214">
    <property type="entry name" value="HAD_sf"/>
</dbReference>
<dbReference type="SUPFAM" id="SSF81653">
    <property type="entry name" value="Calcium ATPase, transduction domain A"/>
    <property type="match status" value="1"/>
</dbReference>
<evidence type="ECO:0000313" key="14">
    <source>
        <dbReference type="EMBL" id="PWW75057.1"/>
    </source>
</evidence>
<evidence type="ECO:0000256" key="6">
    <source>
        <dbReference type="ARBA" id="ARBA00022737"/>
    </source>
</evidence>
<dbReference type="Pfam" id="PF00122">
    <property type="entry name" value="E1-E2_ATPase"/>
    <property type="match status" value="1"/>
</dbReference>
<evidence type="ECO:0000256" key="9">
    <source>
        <dbReference type="ARBA" id="ARBA00022989"/>
    </source>
</evidence>
<dbReference type="Proteomes" id="UP000246991">
    <property type="component" value="Unassembled WGS sequence"/>
</dbReference>
<dbReference type="EMBL" id="PYWC01000052">
    <property type="protein sequence ID" value="PWW75057.1"/>
    <property type="molecule type" value="Genomic_DNA"/>
</dbReference>
<dbReference type="EC" id="7.2.2.8" evidence="2"/>
<dbReference type="InterPro" id="IPR018303">
    <property type="entry name" value="ATPase_P-typ_P_site"/>
</dbReference>
<organism evidence="14 15">
    <name type="scientific">Tuber magnatum</name>
    <name type="common">white Piedmont truffle</name>
    <dbReference type="NCBI Taxonomy" id="42249"/>
    <lineage>
        <taxon>Eukaryota</taxon>
        <taxon>Fungi</taxon>
        <taxon>Dikarya</taxon>
        <taxon>Ascomycota</taxon>
        <taxon>Pezizomycotina</taxon>
        <taxon>Pezizomycetes</taxon>
        <taxon>Pezizales</taxon>
        <taxon>Tuberaceae</taxon>
        <taxon>Tuber</taxon>
    </lineage>
</organism>
<dbReference type="PANTHER" id="PTHR46594:SF4">
    <property type="entry name" value="P-TYPE CATION-TRANSPORTING ATPASE"/>
    <property type="match status" value="1"/>
</dbReference>
<keyword evidence="9 12" id="KW-1133">Transmembrane helix</keyword>
<dbReference type="NCBIfam" id="TIGR01512">
    <property type="entry name" value="ATPase-IB2_Cd"/>
    <property type="match status" value="1"/>
</dbReference>
<dbReference type="PROSITE" id="PS01229">
    <property type="entry name" value="COF_2"/>
    <property type="match status" value="1"/>
</dbReference>
<dbReference type="Gene3D" id="2.70.150.10">
    <property type="entry name" value="Calcium-transporting ATPase, cytoplasmic transduction domain A"/>
    <property type="match status" value="1"/>
</dbReference>